<keyword evidence="2" id="KW-1185">Reference proteome</keyword>
<gene>
    <name evidence="1" type="ORF">ELQ92_02155</name>
</gene>
<dbReference type="EMBL" id="RZNC01000001">
    <property type="protein sequence ID" value="RWZ68076.1"/>
    <property type="molecule type" value="Genomic_DNA"/>
</dbReference>
<comment type="caution">
    <text evidence="1">The sequence shown here is derived from an EMBL/GenBank/DDBJ whole genome shotgun (WGS) entry which is preliminary data.</text>
</comment>
<dbReference type="OrthoDB" id="3233171at2"/>
<name>A0A444QER0_9MICO</name>
<dbReference type="AlphaFoldDB" id="A0A444QER0"/>
<evidence type="ECO:0000313" key="2">
    <source>
        <dbReference type="Proteomes" id="UP000288603"/>
    </source>
</evidence>
<evidence type="ECO:0000313" key="1">
    <source>
        <dbReference type="EMBL" id="RWZ68076.1"/>
    </source>
</evidence>
<sequence length="95" mass="10708">MCRTLVAGVEWTRSADKHGVPREDALYAMMHADVSSEIDGEPGEQTIVYVGHPHGQTERYLEVIAAHRPPRTIVIFHVMPLTGQFRYLLHEGEAQ</sequence>
<dbReference type="Proteomes" id="UP000288603">
    <property type="component" value="Unassembled WGS sequence"/>
</dbReference>
<accession>A0A444QER0</accession>
<proteinExistence type="predicted"/>
<protein>
    <recommendedName>
        <fullName evidence="3">DUF4258 domain-containing protein</fullName>
    </recommendedName>
</protein>
<reference evidence="1 2" key="1">
    <citation type="submission" date="2018-12" db="EMBL/GenBank/DDBJ databases">
        <authorList>
            <person name="Li F."/>
        </authorList>
    </citation>
    <scope>NUCLEOTIDE SEQUENCE [LARGE SCALE GENOMIC DNA]</scope>
    <source>
        <strain evidence="1 2">8H24J-4-2</strain>
    </source>
</reference>
<evidence type="ECO:0008006" key="3">
    <source>
        <dbReference type="Google" id="ProtNLM"/>
    </source>
</evidence>
<organism evidence="1 2">
    <name type="scientific">Labedella populi</name>
    <dbReference type="NCBI Taxonomy" id="2498850"/>
    <lineage>
        <taxon>Bacteria</taxon>
        <taxon>Bacillati</taxon>
        <taxon>Actinomycetota</taxon>
        <taxon>Actinomycetes</taxon>
        <taxon>Micrococcales</taxon>
        <taxon>Microbacteriaceae</taxon>
        <taxon>Labedella</taxon>
    </lineage>
</organism>